<gene>
    <name evidence="1" type="ORF">ET33_21980</name>
</gene>
<organism evidence="1 2">
    <name type="scientific">Paenibacillus tyrfis</name>
    <dbReference type="NCBI Taxonomy" id="1501230"/>
    <lineage>
        <taxon>Bacteria</taxon>
        <taxon>Bacillati</taxon>
        <taxon>Bacillota</taxon>
        <taxon>Bacilli</taxon>
        <taxon>Bacillales</taxon>
        <taxon>Paenibacillaceae</taxon>
        <taxon>Paenibacillus</taxon>
    </lineage>
</organism>
<protein>
    <submittedName>
        <fullName evidence="1">Uncharacterized protein</fullName>
    </submittedName>
</protein>
<dbReference type="EMBL" id="JNVM01000033">
    <property type="protein sequence ID" value="KEQ22582.1"/>
    <property type="molecule type" value="Genomic_DNA"/>
</dbReference>
<evidence type="ECO:0000313" key="1">
    <source>
        <dbReference type="EMBL" id="KEQ22582.1"/>
    </source>
</evidence>
<dbReference type="Proteomes" id="UP000028123">
    <property type="component" value="Unassembled WGS sequence"/>
</dbReference>
<proteinExistence type="predicted"/>
<comment type="caution">
    <text evidence="1">The sequence shown here is derived from an EMBL/GenBank/DDBJ whole genome shotgun (WGS) entry which is preliminary data.</text>
</comment>
<keyword evidence="2" id="KW-1185">Reference proteome</keyword>
<name>A0A081NVV9_9BACL</name>
<evidence type="ECO:0000313" key="2">
    <source>
        <dbReference type="Proteomes" id="UP000028123"/>
    </source>
</evidence>
<sequence length="66" mass="7655">MIDFDILIKQKGGNTNKTNKWPRSLKIFKMLDQNKTKKMNFSLGNILSLLLNSVNKNSDQNTKKEK</sequence>
<accession>A0A081NVV9</accession>
<dbReference type="AlphaFoldDB" id="A0A081NVV9"/>
<reference evidence="1 2" key="1">
    <citation type="submission" date="2014-06" db="EMBL/GenBank/DDBJ databases">
        <title>Draft genome sequence of Paenibacillus sp. MSt1.</title>
        <authorList>
            <person name="Aw Y.K."/>
            <person name="Ong K.S."/>
            <person name="Gan H.M."/>
            <person name="Lee S.M."/>
        </authorList>
    </citation>
    <scope>NUCLEOTIDE SEQUENCE [LARGE SCALE GENOMIC DNA]</scope>
    <source>
        <strain evidence="1 2">MSt1</strain>
    </source>
</reference>